<keyword evidence="4 6" id="KW-0378">Hydrolase</keyword>
<proteinExistence type="inferred from homology"/>
<dbReference type="InterPro" id="IPR003476">
    <property type="entry name" value="Glyco_hydro_42"/>
</dbReference>
<evidence type="ECO:0000256" key="1">
    <source>
        <dbReference type="ARBA" id="ARBA00001412"/>
    </source>
</evidence>
<dbReference type="CDD" id="cd03143">
    <property type="entry name" value="A4_beta-galactosidase_middle_domain"/>
    <property type="match status" value="1"/>
</dbReference>
<dbReference type="RefSeq" id="WP_308949744.1">
    <property type="nucleotide sequence ID" value="NZ_JARXHW010000016.1"/>
</dbReference>
<dbReference type="InterPro" id="IPR013780">
    <property type="entry name" value="Glyco_hydro_b"/>
</dbReference>
<sequence length="684" mass="77652">MKRSSHILFGGDYNPDQWVGQAEIIKQDFALFEGAKINTLTIGVFSWAALEPEEGRYEFDWMDTIFDRAEKQEMRIILATPSGGKPNWMAMKYPEIRRVTPNGQREVQGRRHNHCLTSPVYRQKVQAINGKLAERYGERESLLLWHISNEFSGYCYCDLCFAAFRDWLKAKYDTLEALNDAYWSRFWSHTYTEWEQIQTIDKTVGALVLDWKRFMTDQCRSFIRNELTPIRRITPNIPATTNFMGIHSDYDYHQLAKEIDVASWDAYPHWHMPQQDSLQSHQALFAAFKHDLTRSLKQQPFLLMESSPGPVNWKNLSPALRPGMLRLAAVQALAHGSDSVCYFQMRKGRGSYEQFHAAVIDHVGHGNTRMFREVRSLGHALSQMDAVVDSKSPAKVALVFDWESRWMYDAAATQHNAVKQYEETVLAHYKPFWDLGINVDVVDSKSNWTAYDLVVLPMLFLLSQETAQRLTAYVEAGGTLVTTYGTGIVDASGLAVTGGVPGPLRKALGIWVEESDALPDECRRQVRATTEDCGLSGTYVARHYLDLLHLEGAEALAVYDDDFYAGRPALTRNRFGKGCAWYIASRNEHRFTADLLAHMVQELKIPRSVPAALPEGVSAQTRECDGQRLLFLMNFNDSAVRCDVGDARYVETESGQEYSGVVELAPYAALVLSIQPKKFKSTID</sequence>
<dbReference type="PIRSF" id="PIRSF001084">
    <property type="entry name" value="B-galactosidase"/>
    <property type="match status" value="1"/>
</dbReference>
<dbReference type="InterPro" id="IPR013738">
    <property type="entry name" value="Beta_galactosidase_Trimer"/>
</dbReference>
<accession>A0ABU1AWB7</accession>
<evidence type="ECO:0000313" key="11">
    <source>
        <dbReference type="Proteomes" id="UP001225316"/>
    </source>
</evidence>
<dbReference type="SUPFAM" id="SSF51445">
    <property type="entry name" value="(Trans)glycosidases"/>
    <property type="match status" value="1"/>
</dbReference>
<evidence type="ECO:0000256" key="5">
    <source>
        <dbReference type="ARBA" id="ARBA00023295"/>
    </source>
</evidence>
<dbReference type="SUPFAM" id="SSF52317">
    <property type="entry name" value="Class I glutamine amidotransferase-like"/>
    <property type="match status" value="1"/>
</dbReference>
<evidence type="ECO:0000313" key="10">
    <source>
        <dbReference type="EMBL" id="MDQ8207564.1"/>
    </source>
</evidence>
<evidence type="ECO:0000256" key="2">
    <source>
        <dbReference type="ARBA" id="ARBA00005940"/>
    </source>
</evidence>
<comment type="caution">
    <text evidence="10">The sequence shown here is derived from an EMBL/GenBank/DDBJ whole genome shotgun (WGS) entry which is preliminary data.</text>
</comment>
<feature type="domain" description="Glycoside hydrolase family 42 N-terminal" evidence="7">
    <location>
        <begin position="12"/>
        <end position="383"/>
    </location>
</feature>
<dbReference type="InterPro" id="IPR017853">
    <property type="entry name" value="GH"/>
</dbReference>
<organism evidence="10 11">
    <name type="scientific">Thalassobacterium maritimum</name>
    <dbReference type="NCBI Taxonomy" id="3041265"/>
    <lineage>
        <taxon>Bacteria</taxon>
        <taxon>Pseudomonadati</taxon>
        <taxon>Verrucomicrobiota</taxon>
        <taxon>Opitutia</taxon>
        <taxon>Puniceicoccales</taxon>
        <taxon>Coraliomargaritaceae</taxon>
        <taxon>Thalassobacterium</taxon>
    </lineage>
</organism>
<dbReference type="InterPro" id="IPR013739">
    <property type="entry name" value="Beta_galactosidase_C"/>
</dbReference>
<evidence type="ECO:0000256" key="6">
    <source>
        <dbReference type="PIRNR" id="PIRNR001084"/>
    </source>
</evidence>
<dbReference type="Proteomes" id="UP001225316">
    <property type="component" value="Unassembled WGS sequence"/>
</dbReference>
<keyword evidence="11" id="KW-1185">Reference proteome</keyword>
<name>A0ABU1AWB7_9BACT</name>
<dbReference type="Gene3D" id="2.60.40.1180">
    <property type="entry name" value="Golgi alpha-mannosidase II"/>
    <property type="match status" value="1"/>
</dbReference>
<dbReference type="PANTHER" id="PTHR36447">
    <property type="entry name" value="BETA-GALACTOSIDASE GANA"/>
    <property type="match status" value="1"/>
</dbReference>
<dbReference type="Gene3D" id="3.20.20.80">
    <property type="entry name" value="Glycosidases"/>
    <property type="match status" value="1"/>
</dbReference>
<protein>
    <recommendedName>
        <fullName evidence="3 6">Beta-galactosidase</fullName>
        <shortName evidence="6">Beta-gal</shortName>
        <ecNumber evidence="3 6">3.2.1.23</ecNumber>
    </recommendedName>
</protein>
<dbReference type="PANTHER" id="PTHR36447:SF1">
    <property type="entry name" value="BETA-GALACTOSIDASE GANA"/>
    <property type="match status" value="1"/>
</dbReference>
<evidence type="ECO:0000259" key="8">
    <source>
        <dbReference type="Pfam" id="PF08532"/>
    </source>
</evidence>
<dbReference type="Pfam" id="PF08533">
    <property type="entry name" value="Glyco_hydro_42C"/>
    <property type="match status" value="1"/>
</dbReference>
<dbReference type="Pfam" id="PF08532">
    <property type="entry name" value="Glyco_hydro_42M"/>
    <property type="match status" value="1"/>
</dbReference>
<feature type="domain" description="Beta-galactosidase C-terminal" evidence="9">
    <location>
        <begin position="616"/>
        <end position="672"/>
    </location>
</feature>
<evidence type="ECO:0000256" key="3">
    <source>
        <dbReference type="ARBA" id="ARBA00012756"/>
    </source>
</evidence>
<evidence type="ECO:0000256" key="4">
    <source>
        <dbReference type="ARBA" id="ARBA00022801"/>
    </source>
</evidence>
<evidence type="ECO:0000259" key="7">
    <source>
        <dbReference type="Pfam" id="PF02449"/>
    </source>
</evidence>
<comment type="catalytic activity">
    <reaction evidence="1 6">
        <text>Hydrolysis of terminal non-reducing beta-D-galactose residues in beta-D-galactosides.</text>
        <dbReference type="EC" id="3.2.1.23"/>
    </reaction>
</comment>
<feature type="domain" description="Beta-galactosidase trimerisation" evidence="8">
    <location>
        <begin position="394"/>
        <end position="605"/>
    </location>
</feature>
<dbReference type="Pfam" id="PF02449">
    <property type="entry name" value="Glyco_hydro_42"/>
    <property type="match status" value="1"/>
</dbReference>
<evidence type="ECO:0000259" key="9">
    <source>
        <dbReference type="Pfam" id="PF08533"/>
    </source>
</evidence>
<gene>
    <name evidence="10" type="ORF">QEH52_08590</name>
</gene>
<comment type="similarity">
    <text evidence="2 6">Belongs to the glycosyl hydrolase 42 family.</text>
</comment>
<reference evidence="10 11" key="1">
    <citation type="submission" date="2023-04" db="EMBL/GenBank/DDBJ databases">
        <title>A novel bacteria isolated from coastal sediment.</title>
        <authorList>
            <person name="Liu X.-J."/>
            <person name="Du Z.-J."/>
        </authorList>
    </citation>
    <scope>NUCLEOTIDE SEQUENCE [LARGE SCALE GENOMIC DNA]</scope>
    <source>
        <strain evidence="10 11">SDUM461003</strain>
    </source>
</reference>
<dbReference type="EMBL" id="JARXHW010000016">
    <property type="protein sequence ID" value="MDQ8207564.1"/>
    <property type="molecule type" value="Genomic_DNA"/>
</dbReference>
<dbReference type="InterPro" id="IPR013529">
    <property type="entry name" value="Glyco_hydro_42_N"/>
</dbReference>
<dbReference type="InterPro" id="IPR029062">
    <property type="entry name" value="Class_I_gatase-like"/>
</dbReference>
<dbReference type="Gene3D" id="3.40.50.880">
    <property type="match status" value="1"/>
</dbReference>
<dbReference type="EC" id="3.2.1.23" evidence="3 6"/>
<keyword evidence="5 6" id="KW-0326">Glycosidase</keyword>